<sequence length="103" mass="11369">MELSRSETAELVRQATRRIVGDRIPVHTWLQDTTTFDGEDAIKIVVMFPGDELAGIDGGAFIDIMVSIRQVLAQSGDTRSPLVSFARLEDESELNSARYRASA</sequence>
<protein>
    <submittedName>
        <fullName evidence="1">Uncharacterized protein</fullName>
    </submittedName>
</protein>
<accession>A0A179SAU9</accession>
<evidence type="ECO:0000313" key="2">
    <source>
        <dbReference type="Proteomes" id="UP000078316"/>
    </source>
</evidence>
<reference evidence="1 2" key="1">
    <citation type="submission" date="2016-04" db="EMBL/GenBank/DDBJ databases">
        <authorList>
            <person name="Evans L.H."/>
            <person name="Alamgir A."/>
            <person name="Owens N."/>
            <person name="Weber N.D."/>
            <person name="Virtaneva K."/>
            <person name="Barbian K."/>
            <person name="Babar A."/>
            <person name="Rosenke K."/>
        </authorList>
    </citation>
    <scope>NUCLEOTIDE SEQUENCE [LARGE SCALE GENOMIC DNA]</scope>
    <source>
        <strain evidence="1 2">PMB02</strain>
    </source>
</reference>
<dbReference type="AlphaFoldDB" id="A0A179SAU9"/>
<dbReference type="RefSeq" id="WP_048435044.1">
    <property type="nucleotide sequence ID" value="NZ_LWHQ01000034.1"/>
</dbReference>
<dbReference type="OrthoDB" id="9934790at2"/>
<gene>
    <name evidence="1" type="ORF">A5481_16595</name>
</gene>
<name>A0A179SAU9_9HYPH</name>
<evidence type="ECO:0000313" key="1">
    <source>
        <dbReference type="EMBL" id="OAS23291.1"/>
    </source>
</evidence>
<comment type="caution">
    <text evidence="1">The sequence shown here is derived from an EMBL/GenBank/DDBJ whole genome shotgun (WGS) entry which is preliminary data.</text>
</comment>
<dbReference type="Proteomes" id="UP000078316">
    <property type="component" value="Unassembled WGS sequence"/>
</dbReference>
<dbReference type="EMBL" id="LWHQ01000034">
    <property type="protein sequence ID" value="OAS23291.1"/>
    <property type="molecule type" value="Genomic_DNA"/>
</dbReference>
<proteinExistence type="predicted"/>
<organism evidence="1 2">
    <name type="scientific">Methylobacterium platani</name>
    <dbReference type="NCBI Taxonomy" id="427683"/>
    <lineage>
        <taxon>Bacteria</taxon>
        <taxon>Pseudomonadati</taxon>
        <taxon>Pseudomonadota</taxon>
        <taxon>Alphaproteobacteria</taxon>
        <taxon>Hyphomicrobiales</taxon>
        <taxon>Methylobacteriaceae</taxon>
        <taxon>Methylobacterium</taxon>
    </lineage>
</organism>